<sequence length="203" mass="23004">MYFYDINNKGFLHSEINEIPNGAIALTDEQYQQLFEAVSNGYQIRVDGTNITLIAPQPTAYHTLENGEWVLSDDAKKQKRADLLNQLITSIDNTAALISAQWTRFTEEYKEREAAALVYKQHNYKGEAGIYITGFSSAAGIDNKTATDLILRQADGLRQLQAALSVQRMRKYELKKEGLSEADLQSIHDDIIHQMRQLAEAYE</sequence>
<dbReference type="EMBL" id="VDGV01000154">
    <property type="protein sequence ID" value="TNG87535.1"/>
    <property type="molecule type" value="Genomic_DNA"/>
</dbReference>
<name>A0A4R3YA75_9PAST</name>
<dbReference type="RefSeq" id="WP_132966750.1">
    <property type="nucleotide sequence ID" value="NZ_LEKL01000064.1"/>
</dbReference>
<evidence type="ECO:0000313" key="3">
    <source>
        <dbReference type="Proteomes" id="UP000294619"/>
    </source>
</evidence>
<dbReference type="Proteomes" id="UP000305526">
    <property type="component" value="Unassembled WGS sequence"/>
</dbReference>
<gene>
    <name evidence="1" type="ORF">EDC16_105172</name>
    <name evidence="2" type="ORF">FHQ21_12050</name>
</gene>
<evidence type="ECO:0008006" key="5">
    <source>
        <dbReference type="Google" id="ProtNLM"/>
    </source>
</evidence>
<proteinExistence type="predicted"/>
<evidence type="ECO:0000313" key="4">
    <source>
        <dbReference type="Proteomes" id="UP000305526"/>
    </source>
</evidence>
<evidence type="ECO:0000313" key="1">
    <source>
        <dbReference type="EMBL" id="TCV87253.1"/>
    </source>
</evidence>
<accession>A0A4R3YA75</accession>
<reference evidence="2 4" key="2">
    <citation type="submission" date="2019-05" db="EMBL/GenBank/DDBJ databases">
        <title>Pasteurellaceae isolates from reptiles.</title>
        <authorList>
            <person name="Bojesen A.M."/>
            <person name="Lund E."/>
        </authorList>
    </citation>
    <scope>NUCLEOTIDE SEQUENCE [LARGE SCALE GENOMIC DNA]</scope>
    <source>
        <strain evidence="2 4">ELNT2x</strain>
    </source>
</reference>
<comment type="caution">
    <text evidence="1">The sequence shown here is derived from an EMBL/GenBank/DDBJ whole genome shotgun (WGS) entry which is preliminary data.</text>
</comment>
<keyword evidence="4" id="KW-1185">Reference proteome</keyword>
<evidence type="ECO:0000313" key="2">
    <source>
        <dbReference type="EMBL" id="TNG87535.1"/>
    </source>
</evidence>
<dbReference type="EMBL" id="SMCP01000005">
    <property type="protein sequence ID" value="TCV87253.1"/>
    <property type="molecule type" value="Genomic_DNA"/>
</dbReference>
<protein>
    <recommendedName>
        <fullName evidence="5">Tail fiber assembly protein</fullName>
    </recommendedName>
</protein>
<organism evidence="1 3">
    <name type="scientific">Testudinibacter aquarius</name>
    <dbReference type="NCBI Taxonomy" id="1524974"/>
    <lineage>
        <taxon>Bacteria</taxon>
        <taxon>Pseudomonadati</taxon>
        <taxon>Pseudomonadota</taxon>
        <taxon>Gammaproteobacteria</taxon>
        <taxon>Pasteurellales</taxon>
        <taxon>Pasteurellaceae</taxon>
        <taxon>Testudinibacter</taxon>
    </lineage>
</organism>
<reference evidence="1 3" key="1">
    <citation type="submission" date="2019-03" db="EMBL/GenBank/DDBJ databases">
        <title>Genomic Encyclopedia of Type Strains, Phase IV (KMG-IV): sequencing the most valuable type-strain genomes for metagenomic binning, comparative biology and taxonomic classification.</title>
        <authorList>
            <person name="Goeker M."/>
        </authorList>
    </citation>
    <scope>NUCLEOTIDE SEQUENCE [LARGE SCALE GENOMIC DNA]</scope>
    <source>
        <strain evidence="1 3">DSM 28140</strain>
    </source>
</reference>
<dbReference type="AlphaFoldDB" id="A0A4R3YA75"/>
<dbReference type="Proteomes" id="UP000294619">
    <property type="component" value="Unassembled WGS sequence"/>
</dbReference>